<reference evidence="1" key="1">
    <citation type="submission" date="2018-06" db="EMBL/GenBank/DDBJ databases">
        <authorList>
            <person name="Zhirakovskaya E."/>
        </authorList>
    </citation>
    <scope>NUCLEOTIDE SEQUENCE</scope>
</reference>
<evidence type="ECO:0000313" key="1">
    <source>
        <dbReference type="EMBL" id="VAX04686.1"/>
    </source>
</evidence>
<dbReference type="InterPro" id="IPR010131">
    <property type="entry name" value="MdtP/NodT-like"/>
</dbReference>
<dbReference type="Gene3D" id="1.20.1600.10">
    <property type="entry name" value="Outer membrane efflux proteins (OEP)"/>
    <property type="match status" value="1"/>
</dbReference>
<organism evidence="1">
    <name type="scientific">hydrothermal vent metagenome</name>
    <dbReference type="NCBI Taxonomy" id="652676"/>
    <lineage>
        <taxon>unclassified sequences</taxon>
        <taxon>metagenomes</taxon>
        <taxon>ecological metagenomes</taxon>
    </lineage>
</organism>
<proteinExistence type="predicted"/>
<dbReference type="EMBL" id="UOFV01000489">
    <property type="protein sequence ID" value="VAX04686.1"/>
    <property type="molecule type" value="Genomic_DNA"/>
</dbReference>
<name>A0A3B1AFP5_9ZZZZ</name>
<sequence length="446" mass="48437">MLFTRIFYMGICICWLLPTATVADVGISPGVSRTTDSTTSTTTGADKIDPALPAFIKQVWAESPAVQGAQAALEAAQARRDGADRPLHNPSLGLDAERTNINTSIIGLTQTLDWSDKRGALVNIAKQEEQAVQAAFLEVQRSTALEALNALVDFSIANEMQKLAKHRTQLMQVLVDTATQRQAAGDMQALDVILAQVAYSEALMTQAQAESALSEAEAALQAVSGLMQSPSPSSPQWPSLPSALALPSAQQTENTAFETLPKLAMLRSRMEAARGRVSLAEKAGRIDPTLGIRAGREDSETLLGLSLEIPLFVRNSFKAEARAASHEAIAEEQAYRDAYRRARAYFAGALARYQNTSRAWSVWLAAGQHAQREQMSLLDQLWQVGELSVTDYLIQAKQNIDTQEAATRLLGEARQAHFAWLAASNQVEHWLGLAQHDIETNSGESK</sequence>
<dbReference type="PANTHER" id="PTHR30203:SF24">
    <property type="entry name" value="BLR4935 PROTEIN"/>
    <property type="match status" value="1"/>
</dbReference>
<evidence type="ECO:0008006" key="2">
    <source>
        <dbReference type="Google" id="ProtNLM"/>
    </source>
</evidence>
<accession>A0A3B1AFP5</accession>
<protein>
    <recommendedName>
        <fullName evidence="2">Heavy metal RND efflux outer membrane protein, CzcC family</fullName>
    </recommendedName>
</protein>
<dbReference type="SUPFAM" id="SSF56954">
    <property type="entry name" value="Outer membrane efflux proteins (OEP)"/>
    <property type="match status" value="1"/>
</dbReference>
<dbReference type="Pfam" id="PF02321">
    <property type="entry name" value="OEP"/>
    <property type="match status" value="1"/>
</dbReference>
<dbReference type="InterPro" id="IPR003423">
    <property type="entry name" value="OMP_efflux"/>
</dbReference>
<dbReference type="GO" id="GO:0015562">
    <property type="term" value="F:efflux transmembrane transporter activity"/>
    <property type="evidence" value="ECO:0007669"/>
    <property type="project" value="InterPro"/>
</dbReference>
<dbReference type="PANTHER" id="PTHR30203">
    <property type="entry name" value="OUTER MEMBRANE CATION EFFLUX PROTEIN"/>
    <property type="match status" value="1"/>
</dbReference>
<dbReference type="AlphaFoldDB" id="A0A3B1AFP5"/>
<gene>
    <name evidence="1" type="ORF">MNBD_GAMMA19-1343</name>
</gene>